<dbReference type="InterPro" id="IPR032710">
    <property type="entry name" value="NTF2-like_dom_sf"/>
</dbReference>
<comment type="caution">
    <text evidence="2">The sequence shown here is derived from an EMBL/GenBank/DDBJ whole genome shotgun (WGS) entry which is preliminary data.</text>
</comment>
<proteinExistence type="predicted"/>
<evidence type="ECO:0000259" key="1">
    <source>
        <dbReference type="Pfam" id="PF13474"/>
    </source>
</evidence>
<reference evidence="2 3" key="1">
    <citation type="submission" date="2019-06" db="EMBL/GenBank/DDBJ databases">
        <title>Flavobacteriaceae Paucihalobacterium erythroidium CWB-1, complete genome.</title>
        <authorList>
            <person name="Wu S."/>
        </authorList>
    </citation>
    <scope>NUCLEOTIDE SEQUENCE [LARGE SCALE GENOMIC DNA]</scope>
    <source>
        <strain evidence="2 3">CWB-1</strain>
    </source>
</reference>
<keyword evidence="3" id="KW-1185">Reference proteome</keyword>
<dbReference type="Pfam" id="PF13474">
    <property type="entry name" value="SnoaL_3"/>
    <property type="match status" value="1"/>
</dbReference>
<feature type="domain" description="SnoaL-like" evidence="1">
    <location>
        <begin position="64"/>
        <end position="182"/>
    </location>
</feature>
<dbReference type="RefSeq" id="WP_140988381.1">
    <property type="nucleotide sequence ID" value="NZ_VHIQ01000001.1"/>
</dbReference>
<organism evidence="2 3">
    <name type="scientific">Paucihalobacter ruber</name>
    <dbReference type="NCBI Taxonomy" id="2567861"/>
    <lineage>
        <taxon>Bacteria</taxon>
        <taxon>Pseudomonadati</taxon>
        <taxon>Bacteroidota</taxon>
        <taxon>Flavobacteriia</taxon>
        <taxon>Flavobacteriales</taxon>
        <taxon>Flavobacteriaceae</taxon>
        <taxon>Paucihalobacter</taxon>
    </lineage>
</organism>
<name>A0A506PQ88_9FLAO</name>
<dbReference type="AlphaFoldDB" id="A0A506PQ88"/>
<gene>
    <name evidence="2" type="ORF">FJ651_00170</name>
</gene>
<dbReference type="Proteomes" id="UP000317332">
    <property type="component" value="Unassembled WGS sequence"/>
</dbReference>
<evidence type="ECO:0000313" key="3">
    <source>
        <dbReference type="Proteomes" id="UP000317332"/>
    </source>
</evidence>
<protein>
    <recommendedName>
        <fullName evidence="1">SnoaL-like domain-containing protein</fullName>
    </recommendedName>
</protein>
<dbReference type="InterPro" id="IPR037401">
    <property type="entry name" value="SnoaL-like"/>
</dbReference>
<dbReference type="Gene3D" id="3.10.450.50">
    <property type="match status" value="1"/>
</dbReference>
<dbReference type="EMBL" id="VHIQ01000001">
    <property type="protein sequence ID" value="TPV35372.1"/>
    <property type="molecule type" value="Genomic_DNA"/>
</dbReference>
<sequence length="187" mass="21847">MKELTKHITKSGITLLKVMIKRVNDNMNKMKILLIALLSVLMGCSKVHEKGNNETQKKAEIRLMVSNYIKTAENMDSKSMVEYFYESEDFHCYVDGKRYNYAEMKNLVLNDWNELFKSLKKLEFNYDSIYVYMYQPDQAISFFQAEEILIDTAGNRFSIQTNVTFGCVYDGSKWKIAYEHGSTSELE</sequence>
<dbReference type="SUPFAM" id="SSF54427">
    <property type="entry name" value="NTF2-like"/>
    <property type="match status" value="1"/>
</dbReference>
<accession>A0A506PQ88</accession>
<evidence type="ECO:0000313" key="2">
    <source>
        <dbReference type="EMBL" id="TPV35372.1"/>
    </source>
</evidence>